<dbReference type="InterPro" id="IPR036388">
    <property type="entry name" value="WH-like_DNA-bd_sf"/>
</dbReference>
<dbReference type="AlphaFoldDB" id="A0A6N2UXG5"/>
<protein>
    <submittedName>
        <fullName evidence="2">Lineage-specific thermal regulator protein</fullName>
    </submittedName>
</protein>
<evidence type="ECO:0000259" key="1">
    <source>
        <dbReference type="Pfam" id="PF03551"/>
    </source>
</evidence>
<evidence type="ECO:0000313" key="2">
    <source>
        <dbReference type="EMBL" id="VYT22478.1"/>
    </source>
</evidence>
<reference evidence="2" key="1">
    <citation type="submission" date="2019-11" db="EMBL/GenBank/DDBJ databases">
        <authorList>
            <person name="Feng L."/>
        </authorList>
    </citation>
    <scope>NUCLEOTIDE SEQUENCE</scope>
    <source>
        <strain evidence="2">BhanseniiLFYP23</strain>
    </source>
</reference>
<dbReference type="EMBL" id="CACRSY010000014">
    <property type="protein sequence ID" value="VYT22478.1"/>
    <property type="molecule type" value="Genomic_DNA"/>
</dbReference>
<proteinExistence type="predicted"/>
<dbReference type="PANTHER" id="PTHR33169:SF14">
    <property type="entry name" value="TRANSCRIPTIONAL REGULATOR RV3488"/>
    <property type="match status" value="1"/>
</dbReference>
<dbReference type="PANTHER" id="PTHR33169">
    <property type="entry name" value="PADR-FAMILY TRANSCRIPTIONAL REGULATOR"/>
    <property type="match status" value="1"/>
</dbReference>
<feature type="domain" description="Transcription regulator PadR N-terminal" evidence="1">
    <location>
        <begin position="16"/>
        <end position="88"/>
    </location>
</feature>
<organism evidence="2">
    <name type="scientific">Blautia hansenii</name>
    <name type="common">Ruminococcus hansenii</name>
    <dbReference type="NCBI Taxonomy" id="1322"/>
    <lineage>
        <taxon>Bacteria</taxon>
        <taxon>Bacillati</taxon>
        <taxon>Bacillota</taxon>
        <taxon>Clostridia</taxon>
        <taxon>Lachnospirales</taxon>
        <taxon>Lachnospiraceae</taxon>
        <taxon>Blautia</taxon>
    </lineage>
</organism>
<dbReference type="InterPro" id="IPR005149">
    <property type="entry name" value="Tscrpt_reg_PadR_N"/>
</dbReference>
<name>A0A6N2UXG5_BLAHA</name>
<accession>A0A6N2UXG5</accession>
<dbReference type="InterPro" id="IPR052509">
    <property type="entry name" value="Metal_resp_DNA-bind_regulator"/>
</dbReference>
<dbReference type="Pfam" id="PF03551">
    <property type="entry name" value="PadR"/>
    <property type="match status" value="1"/>
</dbReference>
<sequence length="106" mass="12342">MYDKSQMMRGTLEGCILKIISVETTYGYEIVTKLQDFGFEDMKEGTIYPILVRLEKKNMISSQFRPSPLGPSRKYYSLTREGQEQLNEFEICWRSVSDTVEAILKL</sequence>
<dbReference type="Gene3D" id="1.10.10.10">
    <property type="entry name" value="Winged helix-like DNA-binding domain superfamily/Winged helix DNA-binding domain"/>
    <property type="match status" value="1"/>
</dbReference>
<dbReference type="RefSeq" id="WP_003021038.1">
    <property type="nucleotide sequence ID" value="NZ_CACRSY010000014.1"/>
</dbReference>
<dbReference type="SUPFAM" id="SSF46785">
    <property type="entry name" value="Winged helix' DNA-binding domain"/>
    <property type="match status" value="1"/>
</dbReference>
<gene>
    <name evidence="2" type="ORF">BHLFYP23_00711</name>
</gene>
<dbReference type="InterPro" id="IPR036390">
    <property type="entry name" value="WH_DNA-bd_sf"/>
</dbReference>